<proteinExistence type="predicted"/>
<organism evidence="2">
    <name type="scientific">Glycine soja</name>
    <name type="common">Wild soybean</name>
    <dbReference type="NCBI Taxonomy" id="3848"/>
    <lineage>
        <taxon>Eukaryota</taxon>
        <taxon>Viridiplantae</taxon>
        <taxon>Streptophyta</taxon>
        <taxon>Embryophyta</taxon>
        <taxon>Tracheophyta</taxon>
        <taxon>Spermatophyta</taxon>
        <taxon>Magnoliopsida</taxon>
        <taxon>eudicotyledons</taxon>
        <taxon>Gunneridae</taxon>
        <taxon>Pentapetalae</taxon>
        <taxon>rosids</taxon>
        <taxon>fabids</taxon>
        <taxon>Fabales</taxon>
        <taxon>Fabaceae</taxon>
        <taxon>Papilionoideae</taxon>
        <taxon>50 kb inversion clade</taxon>
        <taxon>NPAAA clade</taxon>
        <taxon>indigoferoid/millettioid clade</taxon>
        <taxon>Phaseoleae</taxon>
        <taxon>Glycine</taxon>
        <taxon>Glycine subgen. Soja</taxon>
    </lineage>
</organism>
<dbReference type="AlphaFoldDB" id="A0A0B2RW28"/>
<dbReference type="PANTHER" id="PTHR34023">
    <property type="entry name" value="RNASE H DOMAIN-CONTAINING PROTEIN"/>
    <property type="match status" value="1"/>
</dbReference>
<gene>
    <name evidence="2" type="ORF">glysoja_048764</name>
</gene>
<dbReference type="Proteomes" id="UP000053555">
    <property type="component" value="Unassembled WGS sequence"/>
</dbReference>
<dbReference type="SUPFAM" id="SSF53098">
    <property type="entry name" value="Ribonuclease H-like"/>
    <property type="match status" value="1"/>
</dbReference>
<protein>
    <recommendedName>
        <fullName evidence="1">RNase H type-1 domain-containing protein</fullName>
    </recommendedName>
</protein>
<evidence type="ECO:0000259" key="1">
    <source>
        <dbReference type="Pfam" id="PF13456"/>
    </source>
</evidence>
<name>A0A0B2RW28_GLYSO</name>
<dbReference type="InterPro" id="IPR044730">
    <property type="entry name" value="RNase_H-like_dom_plant"/>
</dbReference>
<dbReference type="Gene3D" id="3.30.420.10">
    <property type="entry name" value="Ribonuclease H-like superfamily/Ribonuclease H"/>
    <property type="match status" value="1"/>
</dbReference>
<dbReference type="Pfam" id="PF13456">
    <property type="entry name" value="RVT_3"/>
    <property type="match status" value="1"/>
</dbReference>
<dbReference type="InterPro" id="IPR012337">
    <property type="entry name" value="RNaseH-like_sf"/>
</dbReference>
<reference evidence="2" key="1">
    <citation type="submission" date="2014-07" db="EMBL/GenBank/DDBJ databases">
        <title>Identification of a novel salt tolerance gene in wild soybean by whole-genome sequencing.</title>
        <authorList>
            <person name="Lam H.-M."/>
            <person name="Qi X."/>
            <person name="Li M.-W."/>
            <person name="Liu X."/>
            <person name="Xie M."/>
            <person name="Ni M."/>
            <person name="Xu X."/>
        </authorList>
    </citation>
    <scope>NUCLEOTIDE SEQUENCE [LARGE SCALE GENOMIC DNA]</scope>
    <source>
        <tissue evidence="2">Root</tissue>
    </source>
</reference>
<dbReference type="CDD" id="cd06222">
    <property type="entry name" value="RNase_H_like"/>
    <property type="match status" value="1"/>
</dbReference>
<dbReference type="InterPro" id="IPR002156">
    <property type="entry name" value="RNaseH_domain"/>
</dbReference>
<sequence>LNITWLEEITSLICESDSQSTINMIHDDVGIYHPLYPLVNKIRSFRHLHWSLTFRHLQWSLTFRHYPKEGNQVADGLAKKGSSDGVPFKVWHQCPAGLSPKLMAVPLCISVSFIF</sequence>
<dbReference type="EMBL" id="KN647596">
    <property type="protein sequence ID" value="KHN36439.1"/>
    <property type="molecule type" value="Genomic_DNA"/>
</dbReference>
<accession>A0A0B2RW28</accession>
<dbReference type="GO" id="GO:0003676">
    <property type="term" value="F:nucleic acid binding"/>
    <property type="evidence" value="ECO:0007669"/>
    <property type="project" value="InterPro"/>
</dbReference>
<dbReference type="PANTHER" id="PTHR34023:SF5">
    <property type="entry name" value="RNASE H TYPE-1 DOMAIN-CONTAINING PROTEIN"/>
    <property type="match status" value="1"/>
</dbReference>
<evidence type="ECO:0000313" key="2">
    <source>
        <dbReference type="EMBL" id="KHN36439.1"/>
    </source>
</evidence>
<feature type="domain" description="RNase H type-1" evidence="1">
    <location>
        <begin position="1"/>
        <end position="80"/>
    </location>
</feature>
<dbReference type="GO" id="GO:0004523">
    <property type="term" value="F:RNA-DNA hybrid ribonuclease activity"/>
    <property type="evidence" value="ECO:0007669"/>
    <property type="project" value="InterPro"/>
</dbReference>
<dbReference type="InterPro" id="IPR036397">
    <property type="entry name" value="RNaseH_sf"/>
</dbReference>
<feature type="non-terminal residue" evidence="2">
    <location>
        <position position="1"/>
    </location>
</feature>